<dbReference type="Pfam" id="PF00858">
    <property type="entry name" value="ASC"/>
    <property type="match status" value="1"/>
</dbReference>
<accession>A0AA38M7I5</accession>
<dbReference type="AlphaFoldDB" id="A0AA38M7I5"/>
<dbReference type="PANTHER" id="PTHR11690">
    <property type="entry name" value="AMILORIDE-SENSITIVE SODIUM CHANNEL-RELATED"/>
    <property type="match status" value="1"/>
</dbReference>
<keyword evidence="8 12" id="KW-0406">Ion transport</keyword>
<evidence type="ECO:0000256" key="11">
    <source>
        <dbReference type="ARBA" id="ARBA00023303"/>
    </source>
</evidence>
<feature type="transmembrane region" description="Helical" evidence="13">
    <location>
        <begin position="192"/>
        <end position="214"/>
    </location>
</feature>
<keyword evidence="5 12" id="KW-0812">Transmembrane</keyword>
<dbReference type="Gene3D" id="2.60.470.10">
    <property type="entry name" value="Acid-sensing ion channels like domains"/>
    <property type="match status" value="1"/>
</dbReference>
<protein>
    <recommendedName>
        <fullName evidence="16">Sodium channel protein Nach</fullName>
    </recommendedName>
</protein>
<dbReference type="PRINTS" id="PR01078">
    <property type="entry name" value="AMINACHANNEL"/>
</dbReference>
<evidence type="ECO:0000256" key="4">
    <source>
        <dbReference type="ARBA" id="ARBA00022461"/>
    </source>
</evidence>
<keyword evidence="6 13" id="KW-1133">Transmembrane helix</keyword>
<dbReference type="GO" id="GO:0015280">
    <property type="term" value="F:ligand-gated sodium channel activity"/>
    <property type="evidence" value="ECO:0007669"/>
    <property type="project" value="TreeGrafter"/>
</dbReference>
<proteinExistence type="inferred from homology"/>
<gene>
    <name evidence="14" type="ORF">Zmor_023612</name>
</gene>
<evidence type="ECO:0000256" key="13">
    <source>
        <dbReference type="SAM" id="Phobius"/>
    </source>
</evidence>
<evidence type="ECO:0000256" key="7">
    <source>
        <dbReference type="ARBA" id="ARBA00023053"/>
    </source>
</evidence>
<reference evidence="14" key="1">
    <citation type="journal article" date="2023" name="G3 (Bethesda)">
        <title>Whole genome assemblies of Zophobas morio and Tenebrio molitor.</title>
        <authorList>
            <person name="Kaur S."/>
            <person name="Stinson S.A."/>
            <person name="diCenzo G.C."/>
        </authorList>
    </citation>
    <scope>NUCLEOTIDE SEQUENCE</scope>
    <source>
        <strain evidence="14">QUZm001</strain>
    </source>
</reference>
<name>A0AA38M7I5_9CUCU</name>
<dbReference type="GO" id="GO:0005886">
    <property type="term" value="C:plasma membrane"/>
    <property type="evidence" value="ECO:0007669"/>
    <property type="project" value="TreeGrafter"/>
</dbReference>
<keyword evidence="11 12" id="KW-0407">Ion channel</keyword>
<keyword evidence="15" id="KW-1185">Reference proteome</keyword>
<dbReference type="PANTHER" id="PTHR11690:SF288">
    <property type="entry name" value="AMILORIDE-SENSITIVE NA+ CHANNEL-RELATED"/>
    <property type="match status" value="1"/>
</dbReference>
<sequence length="670" mass="78989">MTEEELKVLIARRGLIKGKVTRIKSYVEKFTASDNTRTYQIRSRLLNLREAFREFDNIQNQIELIESSERQNKERDEFETTYYDLEAHMQLLIDDGSTIPPSTSSSGSSDTTNQSRVINPVSYFQERIVLYLNDLERAEVLRRVEAQKKREHETDFEGRYYKLRKHAVHFIYNSDVHGIRYLGEKRTTCEKIFWGWVVCLSLITCAILIVWVIIQFGLSSPIILSYNSNDIDNAVLYNVFPSVTICPENKFVYNAFTPEEIQNMLVNQTVPPGKLTLAQYIVLLCAEEKKDWNFGSTILHDDFFELIDQIYQPLDEIFLTCDIFGTRHKCSELFFPTLTDVGICYTFNMRTREDFFTSEVYNHRNFYKSKPTMGWTEDDKPLRLDTYPNRALLFGNHNGLRVVLKANKLQETFKCKSVYTGFKVIIHRPIDIPHPSKYYFLVPRNKFVTVVVDLHKIATHERVLKMPPSYRKCYRPYEKPLKYFTQYTNKNCYLECRTEMMLKRCNCTEFYMPRKKNTPICGADNIVCAKRSRDELRILESQASYQKKETTYCDCLPRCTSYLYLNSFTEGTWNWKDYYENQWYETFFNETGGFNTTTDELSLLTIYFKKPFFISVIRNEWGGIPELISNIGGFSSFFTGMSMVSGVELIYFFTIRLLCNKIKYGMWLKY</sequence>
<evidence type="ECO:0000256" key="12">
    <source>
        <dbReference type="RuleBase" id="RU000679"/>
    </source>
</evidence>
<dbReference type="InterPro" id="IPR001873">
    <property type="entry name" value="ENaC"/>
</dbReference>
<comment type="subcellular location">
    <subcellularLocation>
        <location evidence="1">Membrane</location>
        <topology evidence="1">Multi-pass membrane protein</topology>
    </subcellularLocation>
</comment>
<feature type="transmembrane region" description="Helical" evidence="13">
    <location>
        <begin position="637"/>
        <end position="659"/>
    </location>
</feature>
<keyword evidence="7" id="KW-0915">Sodium</keyword>
<keyword evidence="9 13" id="KW-0472">Membrane</keyword>
<dbReference type="EMBL" id="JALNTZ010000007">
    <property type="protein sequence ID" value="KAJ3645999.1"/>
    <property type="molecule type" value="Genomic_DNA"/>
</dbReference>
<comment type="caution">
    <text evidence="14">The sequence shown here is derived from an EMBL/GenBank/DDBJ whole genome shotgun (WGS) entry which is preliminary data.</text>
</comment>
<evidence type="ECO:0000256" key="6">
    <source>
        <dbReference type="ARBA" id="ARBA00022989"/>
    </source>
</evidence>
<evidence type="ECO:0000256" key="5">
    <source>
        <dbReference type="ARBA" id="ARBA00022692"/>
    </source>
</evidence>
<evidence type="ECO:0000256" key="10">
    <source>
        <dbReference type="ARBA" id="ARBA00023201"/>
    </source>
</evidence>
<evidence type="ECO:0000313" key="14">
    <source>
        <dbReference type="EMBL" id="KAJ3645999.1"/>
    </source>
</evidence>
<evidence type="ECO:0008006" key="16">
    <source>
        <dbReference type="Google" id="ProtNLM"/>
    </source>
</evidence>
<evidence type="ECO:0000256" key="3">
    <source>
        <dbReference type="ARBA" id="ARBA00022448"/>
    </source>
</evidence>
<comment type="similarity">
    <text evidence="2 12">Belongs to the amiloride-sensitive sodium channel (TC 1.A.6) family.</text>
</comment>
<keyword evidence="4 12" id="KW-0894">Sodium channel</keyword>
<keyword evidence="10 12" id="KW-0739">Sodium transport</keyword>
<evidence type="ECO:0000313" key="15">
    <source>
        <dbReference type="Proteomes" id="UP001168821"/>
    </source>
</evidence>
<evidence type="ECO:0000256" key="2">
    <source>
        <dbReference type="ARBA" id="ARBA00007193"/>
    </source>
</evidence>
<evidence type="ECO:0000256" key="9">
    <source>
        <dbReference type="ARBA" id="ARBA00023136"/>
    </source>
</evidence>
<evidence type="ECO:0000256" key="1">
    <source>
        <dbReference type="ARBA" id="ARBA00004141"/>
    </source>
</evidence>
<evidence type="ECO:0000256" key="8">
    <source>
        <dbReference type="ARBA" id="ARBA00023065"/>
    </source>
</evidence>
<keyword evidence="3 12" id="KW-0813">Transport</keyword>
<organism evidence="14 15">
    <name type="scientific">Zophobas morio</name>
    <dbReference type="NCBI Taxonomy" id="2755281"/>
    <lineage>
        <taxon>Eukaryota</taxon>
        <taxon>Metazoa</taxon>
        <taxon>Ecdysozoa</taxon>
        <taxon>Arthropoda</taxon>
        <taxon>Hexapoda</taxon>
        <taxon>Insecta</taxon>
        <taxon>Pterygota</taxon>
        <taxon>Neoptera</taxon>
        <taxon>Endopterygota</taxon>
        <taxon>Coleoptera</taxon>
        <taxon>Polyphaga</taxon>
        <taxon>Cucujiformia</taxon>
        <taxon>Tenebrionidae</taxon>
        <taxon>Zophobas</taxon>
    </lineage>
</organism>
<dbReference type="Proteomes" id="UP001168821">
    <property type="component" value="Unassembled WGS sequence"/>
</dbReference>